<dbReference type="CDD" id="cd00054">
    <property type="entry name" value="EGF_CA"/>
    <property type="match status" value="1"/>
</dbReference>
<keyword evidence="3" id="KW-1015">Disulfide bond</keyword>
<dbReference type="Proteomes" id="UP000018467">
    <property type="component" value="Unassembled WGS sequence"/>
</dbReference>
<proteinExistence type="predicted"/>
<dbReference type="InterPro" id="IPR049883">
    <property type="entry name" value="NOTCH1_EGF-like"/>
</dbReference>
<dbReference type="Gene3D" id="2.10.25.10">
    <property type="entry name" value="Laminin"/>
    <property type="match status" value="2"/>
</dbReference>
<dbReference type="InParanoid" id="A0A3B1IW80"/>
<dbReference type="Pfam" id="PF07645">
    <property type="entry name" value="EGF_CA"/>
    <property type="match status" value="1"/>
</dbReference>
<keyword evidence="1" id="KW-0245">EGF-like domain</keyword>
<reference evidence="6" key="1">
    <citation type="submission" date="2013-03" db="EMBL/GenBank/DDBJ databases">
        <authorList>
            <person name="Jeffery W."/>
            <person name="Warren W."/>
            <person name="Wilson R.K."/>
        </authorList>
    </citation>
    <scope>NUCLEOTIDE SEQUENCE</scope>
    <source>
        <strain evidence="6">female</strain>
    </source>
</reference>
<dbReference type="SMART" id="SM00241">
    <property type="entry name" value="ZP"/>
    <property type="match status" value="1"/>
</dbReference>
<dbReference type="InterPro" id="IPR018097">
    <property type="entry name" value="EGF_Ca-bd_CS"/>
</dbReference>
<dbReference type="Pfam" id="PF23283">
    <property type="entry name" value="D8C_UMOD"/>
    <property type="match status" value="1"/>
</dbReference>
<organism evidence="5 6">
    <name type="scientific">Astyanax mexicanus</name>
    <name type="common">Blind cave fish</name>
    <name type="synonym">Astyanax fasciatus mexicanus</name>
    <dbReference type="NCBI Taxonomy" id="7994"/>
    <lineage>
        <taxon>Eukaryota</taxon>
        <taxon>Metazoa</taxon>
        <taxon>Chordata</taxon>
        <taxon>Craniata</taxon>
        <taxon>Vertebrata</taxon>
        <taxon>Euteleostomi</taxon>
        <taxon>Actinopterygii</taxon>
        <taxon>Neopterygii</taxon>
        <taxon>Teleostei</taxon>
        <taxon>Ostariophysi</taxon>
        <taxon>Characiformes</taxon>
        <taxon>Characoidei</taxon>
        <taxon>Acestrorhamphidae</taxon>
        <taxon>Acestrorhamphinae</taxon>
        <taxon>Astyanax</taxon>
    </lineage>
</organism>
<feature type="domain" description="ZP" evidence="4">
    <location>
        <begin position="235"/>
        <end position="492"/>
    </location>
</feature>
<dbReference type="GeneTree" id="ENSGT00940000156038"/>
<dbReference type="Pfam" id="PF00100">
    <property type="entry name" value="Zona_pellucida"/>
    <property type="match status" value="1"/>
</dbReference>
<dbReference type="AlphaFoldDB" id="A0A3B1IW80"/>
<name>A0A3B1IW80_ASTMX</name>
<dbReference type="InterPro" id="IPR001507">
    <property type="entry name" value="ZP_dom"/>
</dbReference>
<dbReference type="GO" id="GO:0005509">
    <property type="term" value="F:calcium ion binding"/>
    <property type="evidence" value="ECO:0007669"/>
    <property type="project" value="InterPro"/>
</dbReference>
<dbReference type="Gene3D" id="2.60.40.4100">
    <property type="entry name" value="Zona pellucida, ZP-C domain"/>
    <property type="match status" value="1"/>
</dbReference>
<reference evidence="5" key="3">
    <citation type="submission" date="2025-08" db="UniProtKB">
        <authorList>
            <consortium name="Ensembl"/>
        </authorList>
    </citation>
    <scope>IDENTIFICATION</scope>
</reference>
<evidence type="ECO:0000259" key="4">
    <source>
        <dbReference type="PROSITE" id="PS51034"/>
    </source>
</evidence>
<evidence type="ECO:0000313" key="5">
    <source>
        <dbReference type="Ensembl" id="ENSAMXP00000033349.1"/>
    </source>
</evidence>
<reference evidence="6" key="2">
    <citation type="journal article" date="2014" name="Nat. Commun.">
        <title>The cavefish genome reveals candidate genes for eye loss.</title>
        <authorList>
            <person name="McGaugh S.E."/>
            <person name="Gross J.B."/>
            <person name="Aken B."/>
            <person name="Blin M."/>
            <person name="Borowsky R."/>
            <person name="Chalopin D."/>
            <person name="Hinaux H."/>
            <person name="Jeffery W.R."/>
            <person name="Keene A."/>
            <person name="Ma L."/>
            <person name="Minx P."/>
            <person name="Murphy D."/>
            <person name="O'Quin K.E."/>
            <person name="Retaux S."/>
            <person name="Rohner N."/>
            <person name="Searle S.M."/>
            <person name="Stahl B.A."/>
            <person name="Tabin C."/>
            <person name="Volff J.N."/>
            <person name="Yoshizawa M."/>
            <person name="Warren W.C."/>
        </authorList>
    </citation>
    <scope>NUCLEOTIDE SEQUENCE [LARGE SCALE GENOMIC DNA]</scope>
    <source>
        <strain evidence="6">female</strain>
    </source>
</reference>
<dbReference type="GO" id="GO:0032502">
    <property type="term" value="P:developmental process"/>
    <property type="evidence" value="ECO:0007669"/>
    <property type="project" value="UniProtKB-ARBA"/>
</dbReference>
<evidence type="ECO:0000313" key="6">
    <source>
        <dbReference type="Proteomes" id="UP000018467"/>
    </source>
</evidence>
<sequence>MFHQREREREREIMVLFMPFIGVLQHSDSCNSSVLPSTGSVVTSCDACHERASCSPVLKAGQTASSPHSSNCTCSKGFSGDGMSCYNTTICSAAAASCCAAGYRWSAEQGCVDVDECTAAKNPCAAPLVCQNTPGSFTCLLPQVNGNPQSSPRLVQFSCGRAVCSLGQDCITINGFARCADPCQEYTILDDPWRSTNYKTNGLILVCETNSMGWYRMYLNGVSVQMPERCIQPWMCGTNSPLWLKTPHPVNSDGVMQGTVCGSWIEGCCNFEFNIHVKACPGNYYVYKFVKPPLCYLAYACFYCCPFIFVPQTNSTHAVYSNTLFLDCIKNCTLNIKFSSVILYSLLCRMQEMGLVGLGPGAHASMSLYRNANFTDEYPSGSVVLPVGAPLYVGVNVDEVEASRFAVVLDECYITDTPNSDKSERYQLIQNRCPSDPRDVTVVENGVSLHARFTALLFLYQGNYNEMYLHCGLSLCDRTTESCKCRTRTTRSIPSHKSLTLGPINRKSNIVHH</sequence>
<dbReference type="PANTHER" id="PTHR14002:SF1">
    <property type="entry name" value="ENDOGLIN"/>
    <property type="match status" value="1"/>
</dbReference>
<dbReference type="InterPro" id="IPR057774">
    <property type="entry name" value="D8C_UMOD/GP2/OIT3-like"/>
</dbReference>
<dbReference type="Ensembl" id="ENSAMXT00000054057.1">
    <property type="protein sequence ID" value="ENSAMXP00000033349.1"/>
    <property type="gene ID" value="ENSAMXG00000036183.1"/>
</dbReference>
<accession>A0A3B1IW80</accession>
<dbReference type="PROSITE" id="PS51034">
    <property type="entry name" value="ZP_2"/>
    <property type="match status" value="1"/>
</dbReference>
<evidence type="ECO:0000256" key="2">
    <source>
        <dbReference type="ARBA" id="ARBA00022729"/>
    </source>
</evidence>
<keyword evidence="6" id="KW-1185">Reference proteome</keyword>
<protein>
    <recommendedName>
        <fullName evidence="4">ZP domain-containing protein</fullName>
    </recommendedName>
</protein>
<dbReference type="InterPro" id="IPR042235">
    <property type="entry name" value="ZP-C_dom"/>
</dbReference>
<reference evidence="5" key="4">
    <citation type="submission" date="2025-09" db="UniProtKB">
        <authorList>
            <consortium name="Ensembl"/>
        </authorList>
    </citation>
    <scope>IDENTIFICATION</scope>
</reference>
<evidence type="ECO:0000256" key="3">
    <source>
        <dbReference type="ARBA" id="ARBA00023157"/>
    </source>
</evidence>
<evidence type="ECO:0000256" key="1">
    <source>
        <dbReference type="ARBA" id="ARBA00022536"/>
    </source>
</evidence>
<dbReference type="PANTHER" id="PTHR14002">
    <property type="entry name" value="ENDOGLIN/TGF-BETA RECEPTOR TYPE III"/>
    <property type="match status" value="1"/>
</dbReference>
<dbReference type="PROSITE" id="PS01187">
    <property type="entry name" value="EGF_CA"/>
    <property type="match status" value="1"/>
</dbReference>
<dbReference type="InterPro" id="IPR055355">
    <property type="entry name" value="ZP-C"/>
</dbReference>
<dbReference type="STRING" id="7994.ENSAMXP00000033349"/>
<dbReference type="Bgee" id="ENSAMXG00000036183">
    <property type="expression patterns" value="Expressed in ovary"/>
</dbReference>
<keyword evidence="2" id="KW-0732">Signal</keyword>